<dbReference type="Gene3D" id="3.10.100.10">
    <property type="entry name" value="Mannose-Binding Protein A, subunit A"/>
    <property type="match status" value="1"/>
</dbReference>
<sequence length="179" mass="20412">MGFSLFFLLICFAIHKTQSASFKDRQLSPVSDHCPNGSVRHDQSCYLFSHLLANWPESMVYCQAYGAHLAFIESDREQKFIQAQVFSTMGSQTDPLKFFWLGGTDAVSEGEWFWANIVEPITYTNWNPGEPNNDNNHDDHHQDCLAMYSSSGLWDDGYCEVKHNFICEIELNSEVPIVG</sequence>
<reference evidence="4" key="1">
    <citation type="journal article" date="2019" name="bioRxiv">
        <title>The Genome of the Zebra Mussel, Dreissena polymorpha: A Resource for Invasive Species Research.</title>
        <authorList>
            <person name="McCartney M.A."/>
            <person name="Auch B."/>
            <person name="Kono T."/>
            <person name="Mallez S."/>
            <person name="Zhang Y."/>
            <person name="Obille A."/>
            <person name="Becker A."/>
            <person name="Abrahante J.E."/>
            <person name="Garbe J."/>
            <person name="Badalamenti J.P."/>
            <person name="Herman A."/>
            <person name="Mangelson H."/>
            <person name="Liachko I."/>
            <person name="Sullivan S."/>
            <person name="Sone E.D."/>
            <person name="Koren S."/>
            <person name="Silverstein K.A.T."/>
            <person name="Beckman K.B."/>
            <person name="Gohl D.M."/>
        </authorList>
    </citation>
    <scope>NUCLEOTIDE SEQUENCE</scope>
    <source>
        <strain evidence="4">Duluth1</strain>
        <tissue evidence="4">Whole animal</tissue>
    </source>
</reference>
<dbReference type="InterPro" id="IPR018378">
    <property type="entry name" value="C-type_lectin_CS"/>
</dbReference>
<dbReference type="Pfam" id="PF00059">
    <property type="entry name" value="Lectin_C"/>
    <property type="match status" value="1"/>
</dbReference>
<dbReference type="PROSITE" id="PS00615">
    <property type="entry name" value="C_TYPE_LECTIN_1"/>
    <property type="match status" value="1"/>
</dbReference>
<dbReference type="OrthoDB" id="6110379at2759"/>
<dbReference type="Proteomes" id="UP000828390">
    <property type="component" value="Unassembled WGS sequence"/>
</dbReference>
<dbReference type="PROSITE" id="PS50041">
    <property type="entry name" value="C_TYPE_LECTIN_2"/>
    <property type="match status" value="1"/>
</dbReference>
<organism evidence="4 5">
    <name type="scientific">Dreissena polymorpha</name>
    <name type="common">Zebra mussel</name>
    <name type="synonym">Mytilus polymorpha</name>
    <dbReference type="NCBI Taxonomy" id="45954"/>
    <lineage>
        <taxon>Eukaryota</taxon>
        <taxon>Metazoa</taxon>
        <taxon>Spiralia</taxon>
        <taxon>Lophotrochozoa</taxon>
        <taxon>Mollusca</taxon>
        <taxon>Bivalvia</taxon>
        <taxon>Autobranchia</taxon>
        <taxon>Heteroconchia</taxon>
        <taxon>Euheterodonta</taxon>
        <taxon>Imparidentia</taxon>
        <taxon>Neoheterodontei</taxon>
        <taxon>Myida</taxon>
        <taxon>Dreissenoidea</taxon>
        <taxon>Dreissenidae</taxon>
        <taxon>Dreissena</taxon>
    </lineage>
</organism>
<dbReference type="PANTHER" id="PTHR22803">
    <property type="entry name" value="MANNOSE, PHOSPHOLIPASE, LECTIN RECEPTOR RELATED"/>
    <property type="match status" value="1"/>
</dbReference>
<comment type="caution">
    <text evidence="4">The sequence shown here is derived from an EMBL/GenBank/DDBJ whole genome shotgun (WGS) entry which is preliminary data.</text>
</comment>
<keyword evidence="5" id="KW-1185">Reference proteome</keyword>
<feature type="domain" description="C-type lectin" evidence="3">
    <location>
        <begin position="41"/>
        <end position="168"/>
    </location>
</feature>
<accession>A0A9D4QUF3</accession>
<dbReference type="SMART" id="SM00034">
    <property type="entry name" value="CLECT"/>
    <property type="match status" value="1"/>
</dbReference>
<dbReference type="AlphaFoldDB" id="A0A9D4QUF3"/>
<evidence type="ECO:0000313" key="4">
    <source>
        <dbReference type="EMBL" id="KAH3843092.1"/>
    </source>
</evidence>
<keyword evidence="1" id="KW-1015">Disulfide bond</keyword>
<feature type="chain" id="PRO_5039349993" description="C-type lectin domain-containing protein" evidence="2">
    <location>
        <begin position="20"/>
        <end position="179"/>
    </location>
</feature>
<proteinExistence type="predicted"/>
<dbReference type="InterPro" id="IPR016186">
    <property type="entry name" value="C-type_lectin-like/link_sf"/>
</dbReference>
<dbReference type="CDD" id="cd00037">
    <property type="entry name" value="CLECT"/>
    <property type="match status" value="1"/>
</dbReference>
<dbReference type="InterPro" id="IPR001304">
    <property type="entry name" value="C-type_lectin-like"/>
</dbReference>
<evidence type="ECO:0000313" key="5">
    <source>
        <dbReference type="Proteomes" id="UP000828390"/>
    </source>
</evidence>
<evidence type="ECO:0000256" key="1">
    <source>
        <dbReference type="ARBA" id="ARBA00023157"/>
    </source>
</evidence>
<dbReference type="EMBL" id="JAIWYP010000004">
    <property type="protein sequence ID" value="KAH3843092.1"/>
    <property type="molecule type" value="Genomic_DNA"/>
</dbReference>
<feature type="signal peptide" evidence="2">
    <location>
        <begin position="1"/>
        <end position="19"/>
    </location>
</feature>
<reference evidence="4" key="2">
    <citation type="submission" date="2020-11" db="EMBL/GenBank/DDBJ databases">
        <authorList>
            <person name="McCartney M.A."/>
            <person name="Auch B."/>
            <person name="Kono T."/>
            <person name="Mallez S."/>
            <person name="Becker A."/>
            <person name="Gohl D.M."/>
            <person name="Silverstein K.A.T."/>
            <person name="Koren S."/>
            <person name="Bechman K.B."/>
            <person name="Herman A."/>
            <person name="Abrahante J.E."/>
            <person name="Garbe J."/>
        </authorList>
    </citation>
    <scope>NUCLEOTIDE SEQUENCE</scope>
    <source>
        <strain evidence="4">Duluth1</strain>
        <tissue evidence="4">Whole animal</tissue>
    </source>
</reference>
<dbReference type="InterPro" id="IPR050111">
    <property type="entry name" value="C-type_lectin/snaclec_domain"/>
</dbReference>
<dbReference type="InterPro" id="IPR016187">
    <property type="entry name" value="CTDL_fold"/>
</dbReference>
<gene>
    <name evidence="4" type="ORF">DPMN_116599</name>
</gene>
<name>A0A9D4QUF3_DREPO</name>
<protein>
    <recommendedName>
        <fullName evidence="3">C-type lectin domain-containing protein</fullName>
    </recommendedName>
</protein>
<dbReference type="SUPFAM" id="SSF56436">
    <property type="entry name" value="C-type lectin-like"/>
    <property type="match status" value="1"/>
</dbReference>
<keyword evidence="2" id="KW-0732">Signal</keyword>
<evidence type="ECO:0000256" key="2">
    <source>
        <dbReference type="SAM" id="SignalP"/>
    </source>
</evidence>
<evidence type="ECO:0000259" key="3">
    <source>
        <dbReference type="PROSITE" id="PS50041"/>
    </source>
</evidence>